<dbReference type="OrthoDB" id="22646at10239"/>
<dbReference type="GeneID" id="26796908"/>
<dbReference type="EMBL" id="KM652554">
    <property type="protein sequence ID" value="AIW02643.1"/>
    <property type="molecule type" value="Genomic_DNA"/>
</dbReference>
<sequence>MMQIEIHYSFGEGPFVVGGEIDEIPFELKYHAGEAELVVLTENFVLYTGAAYSPFLGKLDHLMTGQLIFNLARQLDSEF</sequence>
<organism evidence="1 2">
    <name type="scientific">Streptomyces phage Jay2Jay</name>
    <dbReference type="NCBI Taxonomy" id="1556290"/>
    <lineage>
        <taxon>Viruses</taxon>
        <taxon>Duplodnaviria</taxon>
        <taxon>Heunggongvirae</taxon>
        <taxon>Uroviricota</taxon>
        <taxon>Caudoviricetes</taxon>
        <taxon>Stanwilliamsviridae</taxon>
        <taxon>Boydwoodruffvirinae</taxon>
        <taxon>Samistivirus</taxon>
        <taxon>Samistivirus jay2jay</taxon>
    </lineage>
</organism>
<evidence type="ECO:0000313" key="2">
    <source>
        <dbReference type="Proteomes" id="UP000030200"/>
    </source>
</evidence>
<proteinExistence type="predicted"/>
<dbReference type="KEGG" id="vg:26796908"/>
<name>A0A0A0RLC9_9CAUD</name>
<accession>A0A0A0RLC9</accession>
<evidence type="ECO:0000313" key="1">
    <source>
        <dbReference type="EMBL" id="AIW02643.1"/>
    </source>
</evidence>
<reference evidence="1 2" key="1">
    <citation type="submission" date="2014-09" db="EMBL/GenBank/DDBJ databases">
        <authorList>
            <person name="Gicewicz E.A."/>
            <person name="Hiryak K.M."/>
            <person name="Horoschock A.N."/>
            <person name="Kneeream E.R."/>
            <person name="Luchetta J."/>
            <person name="Mikolon A.R."/>
            <person name="Smith S.N."/>
            <person name="Svintozelskiy S."/>
            <person name="Yucha M.L."/>
            <person name="Manna D.P."/>
            <person name="Pidcock K.A."/>
            <person name="Laing C.E."/>
            <person name="Schaff J.E."/>
            <person name="Dashiell C.L."/>
            <person name="Macialek J.A."/>
            <person name="Anders K.R."/>
            <person name="Braun M.A."/>
            <person name="Delesalle V.A."/>
            <person name="Hughes L.E."/>
            <person name="Ware V.C."/>
            <person name="Bradley K.W."/>
            <person name="Barker L.P."/>
            <person name="Asai D.J."/>
            <person name="Bowman C.A."/>
            <person name="Russell D.A."/>
            <person name="Pope W.H."/>
            <person name="Jacobs-Sera D."/>
            <person name="Hendrix R.W."/>
            <person name="Hatfull G.F."/>
        </authorList>
    </citation>
    <scope>NUCLEOTIDE SEQUENCE [LARGE SCALE GENOMIC DNA]</scope>
</reference>
<dbReference type="RefSeq" id="YP_009225870.1">
    <property type="nucleotide sequence ID" value="NC_029098.1"/>
</dbReference>
<protein>
    <submittedName>
        <fullName evidence="1">Uncharacterized protein</fullName>
    </submittedName>
</protein>
<gene>
    <name evidence="1" type="primary">179</name>
    <name evidence="1" type="ORF">PBI_JAY2JAY_179</name>
</gene>
<dbReference type="Proteomes" id="UP000030200">
    <property type="component" value="Segment"/>
</dbReference>
<keyword evidence="2" id="KW-1185">Reference proteome</keyword>